<sequence length="183" mass="20248">MTSKIYKPTKEEIAAAAGKKVDDLIAKDLQVLFCGINPSLYTAATGYNFARPGNRFWPTLYSSGFTPRLLKPHEQEELLTYGCGITNFVERATTAAAEVSTRELVEGGKKLVEKVLTFKPKVLAMLGVTAYRAAFNRRDAKTGLQAEYIGDTRLWVLPNPSGLNAHYPPEALAAEYRQLYISL</sequence>
<evidence type="ECO:0000313" key="5">
    <source>
        <dbReference type="EMBL" id="MFD2515383.1"/>
    </source>
</evidence>
<keyword evidence="5" id="KW-0326">Glycosidase</keyword>
<name>A0ABW5IPM5_9BACT</name>
<dbReference type="InterPro" id="IPR005122">
    <property type="entry name" value="Uracil-DNA_glycosylase-like"/>
</dbReference>
<keyword evidence="6" id="KW-1185">Reference proteome</keyword>
<organism evidence="5 6">
    <name type="scientific">Pontibacter locisalis</name>
    <dbReference type="NCBI Taxonomy" id="1719035"/>
    <lineage>
        <taxon>Bacteria</taxon>
        <taxon>Pseudomonadati</taxon>
        <taxon>Bacteroidota</taxon>
        <taxon>Cytophagia</taxon>
        <taxon>Cytophagales</taxon>
        <taxon>Hymenobacteraceae</taxon>
        <taxon>Pontibacter</taxon>
    </lineage>
</organism>
<reference evidence="6" key="1">
    <citation type="journal article" date="2019" name="Int. J. Syst. Evol. Microbiol.">
        <title>The Global Catalogue of Microorganisms (GCM) 10K type strain sequencing project: providing services to taxonomists for standard genome sequencing and annotation.</title>
        <authorList>
            <consortium name="The Broad Institute Genomics Platform"/>
            <consortium name="The Broad Institute Genome Sequencing Center for Infectious Disease"/>
            <person name="Wu L."/>
            <person name="Ma J."/>
        </authorList>
    </citation>
    <scope>NUCLEOTIDE SEQUENCE [LARGE SCALE GENOMIC DNA]</scope>
    <source>
        <strain evidence="6">KCTC 42498</strain>
    </source>
</reference>
<evidence type="ECO:0000256" key="2">
    <source>
        <dbReference type="ARBA" id="ARBA00022801"/>
    </source>
</evidence>
<dbReference type="GO" id="GO:0016798">
    <property type="term" value="F:hydrolase activity, acting on glycosyl bonds"/>
    <property type="evidence" value="ECO:0007669"/>
    <property type="project" value="UniProtKB-KW"/>
</dbReference>
<proteinExistence type="predicted"/>
<gene>
    <name evidence="5" type="primary">mug</name>
    <name evidence="5" type="ORF">ACFSRY_16030</name>
</gene>
<dbReference type="SUPFAM" id="SSF52141">
    <property type="entry name" value="Uracil-DNA glycosylase-like"/>
    <property type="match status" value="1"/>
</dbReference>
<dbReference type="NCBIfam" id="NF007570">
    <property type="entry name" value="PRK10201.1"/>
    <property type="match status" value="1"/>
</dbReference>
<comment type="caution">
    <text evidence="5">The sequence shown here is derived from an EMBL/GenBank/DDBJ whole genome shotgun (WGS) entry which is preliminary data.</text>
</comment>
<feature type="domain" description="Uracil-DNA glycosylase-like" evidence="4">
    <location>
        <begin position="26"/>
        <end position="167"/>
    </location>
</feature>
<dbReference type="EC" id="3.2.2.28" evidence="5"/>
<dbReference type="PANTHER" id="PTHR12159">
    <property type="entry name" value="G/T AND G/U MISMATCH-SPECIFIC DNA GLYCOSYLASE"/>
    <property type="match status" value="1"/>
</dbReference>
<evidence type="ECO:0000313" key="6">
    <source>
        <dbReference type="Proteomes" id="UP001597544"/>
    </source>
</evidence>
<evidence type="ECO:0000256" key="3">
    <source>
        <dbReference type="ARBA" id="ARBA00023204"/>
    </source>
</evidence>
<dbReference type="CDD" id="cd10028">
    <property type="entry name" value="UDG-F2_TDG_MUG"/>
    <property type="match status" value="1"/>
</dbReference>
<dbReference type="RefSeq" id="WP_377509997.1">
    <property type="nucleotide sequence ID" value="NZ_JBHULU010000021.1"/>
</dbReference>
<dbReference type="PANTHER" id="PTHR12159:SF9">
    <property type="entry name" value="G_T MISMATCH-SPECIFIC THYMINE DNA GLYCOSYLASE"/>
    <property type="match status" value="1"/>
</dbReference>
<keyword evidence="2 5" id="KW-0378">Hydrolase</keyword>
<evidence type="ECO:0000256" key="1">
    <source>
        <dbReference type="ARBA" id="ARBA00022763"/>
    </source>
</evidence>
<dbReference type="Pfam" id="PF03167">
    <property type="entry name" value="UDG"/>
    <property type="match status" value="1"/>
</dbReference>
<evidence type="ECO:0000259" key="4">
    <source>
        <dbReference type="Pfam" id="PF03167"/>
    </source>
</evidence>
<dbReference type="EMBL" id="JBHULU010000021">
    <property type="protein sequence ID" value="MFD2515383.1"/>
    <property type="molecule type" value="Genomic_DNA"/>
</dbReference>
<dbReference type="InterPro" id="IPR036895">
    <property type="entry name" value="Uracil-DNA_glycosylase-like_sf"/>
</dbReference>
<protein>
    <submittedName>
        <fullName evidence="5">G/U mismatch-specific DNA glycosylase</fullName>
        <ecNumber evidence="5">3.2.2.28</ecNumber>
    </submittedName>
</protein>
<keyword evidence="1" id="KW-0227">DNA damage</keyword>
<keyword evidence="3" id="KW-0234">DNA repair</keyword>
<dbReference type="Proteomes" id="UP001597544">
    <property type="component" value="Unassembled WGS sequence"/>
</dbReference>
<dbReference type="InterPro" id="IPR015637">
    <property type="entry name" value="MUG/TDG"/>
</dbReference>
<dbReference type="Gene3D" id="3.40.470.10">
    <property type="entry name" value="Uracil-DNA glycosylase-like domain"/>
    <property type="match status" value="1"/>
</dbReference>
<accession>A0ABW5IPM5</accession>